<evidence type="ECO:0000256" key="1">
    <source>
        <dbReference type="ARBA" id="ARBA00009403"/>
    </source>
</evidence>
<keyword evidence="6" id="KW-1185">Reference proteome</keyword>
<dbReference type="Gene3D" id="3.10.450.10">
    <property type="match status" value="1"/>
</dbReference>
<keyword evidence="3" id="KW-0789">Thiol protease inhibitor</keyword>
<dbReference type="OMA" id="TEHASNN"/>
<organism evidence="6 7">
    <name type="scientific">Meloidogyne hapla</name>
    <name type="common">Root-knot nematode worm</name>
    <dbReference type="NCBI Taxonomy" id="6305"/>
    <lineage>
        <taxon>Eukaryota</taxon>
        <taxon>Metazoa</taxon>
        <taxon>Ecdysozoa</taxon>
        <taxon>Nematoda</taxon>
        <taxon>Chromadorea</taxon>
        <taxon>Rhabditida</taxon>
        <taxon>Tylenchina</taxon>
        <taxon>Tylenchomorpha</taxon>
        <taxon>Tylenchoidea</taxon>
        <taxon>Meloidogynidae</taxon>
        <taxon>Meloidogyninae</taxon>
        <taxon>Meloidogyne</taxon>
    </lineage>
</organism>
<protein>
    <submittedName>
        <fullName evidence="7">Cystatin domain-containing protein</fullName>
    </submittedName>
</protein>
<evidence type="ECO:0000256" key="2">
    <source>
        <dbReference type="ARBA" id="ARBA00022690"/>
    </source>
</evidence>
<dbReference type="GO" id="GO:0005615">
    <property type="term" value="C:extracellular space"/>
    <property type="evidence" value="ECO:0007669"/>
    <property type="project" value="TreeGrafter"/>
</dbReference>
<dbReference type="PANTHER" id="PTHR46186:SF2">
    <property type="entry name" value="CYSTATIN"/>
    <property type="match status" value="1"/>
</dbReference>
<feature type="domain" description="Cystatin" evidence="5">
    <location>
        <begin position="16"/>
        <end position="107"/>
    </location>
</feature>
<keyword evidence="2" id="KW-0646">Protease inhibitor</keyword>
<dbReference type="CDD" id="cd00042">
    <property type="entry name" value="CY"/>
    <property type="match status" value="1"/>
</dbReference>
<dbReference type="InterPro" id="IPR000010">
    <property type="entry name" value="Cystatin_dom"/>
</dbReference>
<dbReference type="SUPFAM" id="SSF54403">
    <property type="entry name" value="Cystatin/monellin"/>
    <property type="match status" value="1"/>
</dbReference>
<dbReference type="Pfam" id="PF00031">
    <property type="entry name" value="Cystatin"/>
    <property type="match status" value="1"/>
</dbReference>
<accession>A0A1I8BQ46</accession>
<dbReference type="PANTHER" id="PTHR46186">
    <property type="entry name" value="CYSTATIN"/>
    <property type="match status" value="1"/>
</dbReference>
<reference evidence="7" key="1">
    <citation type="submission" date="2016-11" db="UniProtKB">
        <authorList>
            <consortium name="WormBaseParasite"/>
        </authorList>
    </citation>
    <scope>IDENTIFICATION</scope>
</reference>
<evidence type="ECO:0000313" key="6">
    <source>
        <dbReference type="Proteomes" id="UP000095281"/>
    </source>
</evidence>
<dbReference type="PROSITE" id="PS00287">
    <property type="entry name" value="CYSTATIN"/>
    <property type="match status" value="1"/>
</dbReference>
<proteinExistence type="inferred from homology"/>
<evidence type="ECO:0000259" key="5">
    <source>
        <dbReference type="SMART" id="SM00043"/>
    </source>
</evidence>
<dbReference type="AlphaFoldDB" id="A0A1I8BQ46"/>
<dbReference type="GO" id="GO:0031982">
    <property type="term" value="C:vesicle"/>
    <property type="evidence" value="ECO:0007669"/>
    <property type="project" value="TreeGrafter"/>
</dbReference>
<dbReference type="GO" id="GO:0004869">
    <property type="term" value="F:cysteine-type endopeptidase inhibitor activity"/>
    <property type="evidence" value="ECO:0007669"/>
    <property type="project" value="UniProtKB-KW"/>
</dbReference>
<dbReference type="SMART" id="SM00043">
    <property type="entry name" value="CY"/>
    <property type="match status" value="1"/>
</dbReference>
<dbReference type="WBParaSite" id="MhA1_Contig41.frz3.gene10">
    <property type="protein sequence ID" value="MhA1_Contig41.frz3.gene10"/>
    <property type="gene ID" value="MhA1_Contig41.frz3.gene10"/>
</dbReference>
<dbReference type="InterPro" id="IPR018073">
    <property type="entry name" value="Prot_inh_cystat_CS"/>
</dbReference>
<evidence type="ECO:0000256" key="4">
    <source>
        <dbReference type="SAM" id="MobiDB-lite"/>
    </source>
</evidence>
<feature type="compositionally biased region" description="Gly residues" evidence="4">
    <location>
        <begin position="10"/>
        <end position="19"/>
    </location>
</feature>
<name>A0A1I8BQ46_MELHA</name>
<dbReference type="InterPro" id="IPR046350">
    <property type="entry name" value="Cystatin_sf"/>
</dbReference>
<dbReference type="GO" id="GO:0005737">
    <property type="term" value="C:cytoplasm"/>
    <property type="evidence" value="ECO:0007669"/>
    <property type="project" value="TreeGrafter"/>
</dbReference>
<evidence type="ECO:0000313" key="7">
    <source>
        <dbReference type="WBParaSite" id="MhA1_Contig41.frz3.gene10"/>
    </source>
</evidence>
<comment type="similarity">
    <text evidence="1">Belongs to the cystatin family.</text>
</comment>
<sequence>MTNGDSFAGSDGGSGGIPGGRVKQNVSSEDIKELAIKGLTKINAQSNSAHLIGLAEIVKAESQVVSGVLYILTLRVGKTDCLKNFYTVKIWQQPWKNSEQITITEGLEED</sequence>
<dbReference type="Proteomes" id="UP000095281">
    <property type="component" value="Unplaced"/>
</dbReference>
<evidence type="ECO:0000256" key="3">
    <source>
        <dbReference type="ARBA" id="ARBA00022704"/>
    </source>
</evidence>
<feature type="region of interest" description="Disordered" evidence="4">
    <location>
        <begin position="1"/>
        <end position="23"/>
    </location>
</feature>